<dbReference type="PANTHER" id="PTHR40730:SF3">
    <property type="entry name" value="HTH CRO_C1-TYPE DOMAIN-CONTAINING PROTEIN"/>
    <property type="match status" value="1"/>
</dbReference>
<dbReference type="GeneID" id="36832635"/>
<dbReference type="Proteomes" id="UP000248044">
    <property type="component" value="Chromosome"/>
</dbReference>
<gene>
    <name evidence="1" type="ORF">DFR85_10725</name>
</gene>
<sequence length="123" mass="13619">MSISLPCEFSVKELLPAIRSIIAVKLVKEKGMPIYRASNLMGITPAAVANYMTKKRGVAIRDLIESDERVMSLINDLVDKLAANNADNLSSYYCILCSEGKRALKKKGFDIPACMYETTTIVR</sequence>
<keyword evidence="2" id="KW-1185">Reference proteome</keyword>
<reference evidence="1 2" key="1">
    <citation type="submission" date="2018-05" db="EMBL/GenBank/DDBJ databases">
        <title>Complete Genome Sequences of Extremely Thermoacidophilic, Metal-Mobilizing Type-Strain Members of the Archaeal Family Sulfolobaceae: Acidianus brierleyi DSM-1651T, Acidianus sulfidivorans DSM-18786T, Metallosphaera hakonensis DSM-7519T, and Metallosphaera prunae DSM-10039T.</title>
        <authorList>
            <person name="Counts J.A."/>
            <person name="Kelly R.M."/>
        </authorList>
    </citation>
    <scope>NUCLEOTIDE SEQUENCE [LARGE SCALE GENOMIC DNA]</scope>
    <source>
        <strain evidence="1 2">DSM 1651</strain>
    </source>
</reference>
<proteinExistence type="predicted"/>
<evidence type="ECO:0000313" key="1">
    <source>
        <dbReference type="EMBL" id="AWR94998.1"/>
    </source>
</evidence>
<organism evidence="1 2">
    <name type="scientific">Acidianus brierleyi</name>
    <dbReference type="NCBI Taxonomy" id="41673"/>
    <lineage>
        <taxon>Archaea</taxon>
        <taxon>Thermoproteota</taxon>
        <taxon>Thermoprotei</taxon>
        <taxon>Sulfolobales</taxon>
        <taxon>Sulfolobaceae</taxon>
        <taxon>Acidianus</taxon>
    </lineage>
</organism>
<accession>A0A2U9IG28</accession>
<dbReference type="PANTHER" id="PTHR40730">
    <property type="entry name" value="TRANSCRIPTIONAL REGULATOR PROTEIN-LIKE PROTEIN"/>
    <property type="match status" value="1"/>
</dbReference>
<dbReference type="KEGG" id="abri:DFR85_10725"/>
<name>A0A2U9IG28_9CREN</name>
<dbReference type="EMBL" id="CP029289">
    <property type="protein sequence ID" value="AWR94998.1"/>
    <property type="molecule type" value="Genomic_DNA"/>
</dbReference>
<dbReference type="OrthoDB" id="42697at2157"/>
<dbReference type="RefSeq" id="WP_110270879.1">
    <property type="nucleotide sequence ID" value="NZ_CP029289.2"/>
</dbReference>
<evidence type="ECO:0000313" key="2">
    <source>
        <dbReference type="Proteomes" id="UP000248044"/>
    </source>
</evidence>
<protein>
    <submittedName>
        <fullName evidence="1">Transcriptional regulator</fullName>
    </submittedName>
</protein>
<dbReference type="AlphaFoldDB" id="A0A2U9IG28"/>